<name>H2J862_MARPK</name>
<dbReference type="SUPFAM" id="SSF63882">
    <property type="entry name" value="MoeA N-terminal region -like"/>
    <property type="match status" value="1"/>
</dbReference>
<comment type="cofactor">
    <cofactor evidence="6">
        <name>Mg(2+)</name>
        <dbReference type="ChEBI" id="CHEBI:18420"/>
    </cofactor>
</comment>
<dbReference type="SMART" id="SM00852">
    <property type="entry name" value="MoCF_biosynth"/>
    <property type="match status" value="1"/>
</dbReference>
<evidence type="ECO:0000313" key="8">
    <source>
        <dbReference type="EMBL" id="AEX85553.1"/>
    </source>
</evidence>
<comment type="catalytic activity">
    <reaction evidence="5">
        <text>adenylyl-molybdopterin + molybdate = Mo-molybdopterin + AMP + H(+)</text>
        <dbReference type="Rhea" id="RHEA:35047"/>
        <dbReference type="ChEBI" id="CHEBI:15378"/>
        <dbReference type="ChEBI" id="CHEBI:36264"/>
        <dbReference type="ChEBI" id="CHEBI:62727"/>
        <dbReference type="ChEBI" id="CHEBI:71302"/>
        <dbReference type="ChEBI" id="CHEBI:456215"/>
        <dbReference type="EC" id="2.10.1.1"/>
    </reaction>
</comment>
<dbReference type="Proteomes" id="UP000007161">
    <property type="component" value="Chromosome"/>
</dbReference>
<dbReference type="Gene3D" id="3.90.105.10">
    <property type="entry name" value="Molybdopterin biosynthesis moea protein, domain 2"/>
    <property type="match status" value="1"/>
</dbReference>
<dbReference type="GO" id="GO:0005829">
    <property type="term" value="C:cytosol"/>
    <property type="evidence" value="ECO:0007669"/>
    <property type="project" value="TreeGrafter"/>
</dbReference>
<comment type="similarity">
    <text evidence="3 6">Belongs to the MoeA family.</text>
</comment>
<dbReference type="Gene3D" id="2.170.190.11">
    <property type="entry name" value="Molybdopterin biosynthesis moea protein, domain 3"/>
    <property type="match status" value="1"/>
</dbReference>
<dbReference type="CDD" id="cd00887">
    <property type="entry name" value="MoeA"/>
    <property type="match status" value="1"/>
</dbReference>
<keyword evidence="6" id="KW-0460">Magnesium</keyword>
<dbReference type="Pfam" id="PF00994">
    <property type="entry name" value="MoCF_biosynth"/>
    <property type="match status" value="1"/>
</dbReference>
<dbReference type="HOGENOM" id="CLU_010186_3_0_0"/>
<evidence type="ECO:0000256" key="5">
    <source>
        <dbReference type="ARBA" id="ARBA00047317"/>
    </source>
</evidence>
<dbReference type="UniPathway" id="UPA00344"/>
<keyword evidence="6" id="KW-0479">Metal-binding</keyword>
<evidence type="ECO:0000256" key="6">
    <source>
        <dbReference type="RuleBase" id="RU365090"/>
    </source>
</evidence>
<comment type="pathway">
    <text evidence="2 6">Cofactor biosynthesis; molybdopterin biosynthesis.</text>
</comment>
<organism evidence="8 9">
    <name type="scientific">Marinitoga piezophila (strain DSM 14283 / JCM 11233 / KA3)</name>
    <dbReference type="NCBI Taxonomy" id="443254"/>
    <lineage>
        <taxon>Bacteria</taxon>
        <taxon>Thermotogati</taxon>
        <taxon>Thermotogota</taxon>
        <taxon>Thermotogae</taxon>
        <taxon>Petrotogales</taxon>
        <taxon>Petrotogaceae</taxon>
        <taxon>Marinitoga</taxon>
    </lineage>
</organism>
<dbReference type="KEGG" id="mpz:Marpi_1142"/>
<dbReference type="Pfam" id="PF12727">
    <property type="entry name" value="PBP_like"/>
    <property type="match status" value="1"/>
</dbReference>
<dbReference type="EC" id="2.10.1.1" evidence="6"/>
<dbReference type="Gene3D" id="3.40.980.10">
    <property type="entry name" value="MoaB/Mog-like domain"/>
    <property type="match status" value="1"/>
</dbReference>
<evidence type="ECO:0000256" key="2">
    <source>
        <dbReference type="ARBA" id="ARBA00005046"/>
    </source>
</evidence>
<dbReference type="PANTHER" id="PTHR10192">
    <property type="entry name" value="MOLYBDOPTERIN BIOSYNTHESIS PROTEIN"/>
    <property type="match status" value="1"/>
</dbReference>
<dbReference type="InterPro" id="IPR005110">
    <property type="entry name" value="MoeA_linker/N"/>
</dbReference>
<reference evidence="8 9" key="1">
    <citation type="journal article" date="2012" name="J. Bacteriol.">
        <title>Complete Genome Sequence of the Thermophilic, Piezophilic, Heterotrophic Bacterium Marinitoga piezophila KA3.</title>
        <authorList>
            <person name="Lucas S."/>
            <person name="Han J."/>
            <person name="Lapidus A."/>
            <person name="Cheng J.F."/>
            <person name="Goodwin L.A."/>
            <person name="Pitluck S."/>
            <person name="Peters L."/>
            <person name="Mikhailova N."/>
            <person name="Teshima H."/>
            <person name="Detter J.C."/>
            <person name="Han C."/>
            <person name="Tapia R."/>
            <person name="Land M."/>
            <person name="Hauser L."/>
            <person name="Kyrpides N.C."/>
            <person name="Ivanova N."/>
            <person name="Pagani I."/>
            <person name="Vannier P."/>
            <person name="Oger P."/>
            <person name="Bartlett D.H."/>
            <person name="Noll K.M."/>
            <person name="Woyke T."/>
            <person name="Jebbar M."/>
        </authorList>
    </citation>
    <scope>NUCLEOTIDE SEQUENCE [LARGE SCALE GENOMIC DNA]</scope>
    <source>
        <strain evidence="9">DSM 14283 / JCM 11233 / KA3</strain>
    </source>
</reference>
<dbReference type="PANTHER" id="PTHR10192:SF16">
    <property type="entry name" value="MOLYBDOPTERIN MOLYBDENUMTRANSFERASE"/>
    <property type="match status" value="1"/>
</dbReference>
<dbReference type="Pfam" id="PF03454">
    <property type="entry name" value="MoeA_C"/>
    <property type="match status" value="1"/>
</dbReference>
<gene>
    <name evidence="8" type="ordered locus">Marpi_1142</name>
</gene>
<sequence length="636" mass="71769">MKRRFYLNKMDIEAGVELFFSKLEEYFRNDEKEVIDVRESSGRVTAEPIFANENVPSYNSSAMDGVAVISKHTYGATESSPKILELEKDFEYINTGYPINKPYDAVIMIENIEIIDDTKIKIRNSVFPYKDVRKVGEDICKGEMLFPRYHTLTENDISFLLMAGVFKIPVLRELNVLLIPTGNEIVKPEEKTEEFQIPETNSAMIKNFIEKYNASVDVHSILPDDLEVLKKTIEENIEKYDLILLNAGSSAGSKDFTFHAVNELGKVIVHGLNIKPGKPAILGIVKDKPVIGLPGFPVSCNIILEDIVKPLILNKTKEEVYYDNEIIEGVSGKRIHSSITEKEYLRVGVGKVEDRYVAIPLKRGAANISAVSKQDGVVYIEKGIEVLEDGEEINIHLKRSKEIVDNNILVIGSHDLLIDLLADYIKRYDKNINIVSANVGSIGGIMAIAKGYAHMAGMHLLDPESGEYNISYIEEYIDEYTLMNLSYREQGFIVQKGNPKGIKTFSDLTKDGVRYINRQKTAGTRILLDYHLEKEGISPDRIHGYSDEEYSHVNLALKIKKDMADVGLGIKAAANIYDLDFVPVAHERYDLLIHPSFIDDPRFKLIQEIIGSEEFKRDAEKLGGYLLKDTGNFIKE</sequence>
<dbReference type="Pfam" id="PF03453">
    <property type="entry name" value="MoeA_N"/>
    <property type="match status" value="1"/>
</dbReference>
<dbReference type="InterPro" id="IPR036425">
    <property type="entry name" value="MoaB/Mog-like_dom_sf"/>
</dbReference>
<proteinExistence type="inferred from homology"/>
<dbReference type="InterPro" id="IPR001453">
    <property type="entry name" value="MoaB/Mog_dom"/>
</dbReference>
<keyword evidence="6" id="KW-0808">Transferase</keyword>
<dbReference type="STRING" id="443254.Marpi_1142"/>
<dbReference type="InterPro" id="IPR005111">
    <property type="entry name" value="MoeA_C_domain_IV"/>
</dbReference>
<dbReference type="AlphaFoldDB" id="H2J862"/>
<dbReference type="eggNOG" id="COG1910">
    <property type="taxonomic scope" value="Bacteria"/>
</dbReference>
<dbReference type="NCBIfam" id="TIGR00177">
    <property type="entry name" value="molyb_syn"/>
    <property type="match status" value="1"/>
</dbReference>
<evidence type="ECO:0000313" key="9">
    <source>
        <dbReference type="Proteomes" id="UP000007161"/>
    </source>
</evidence>
<accession>H2J862</accession>
<dbReference type="InterPro" id="IPR008284">
    <property type="entry name" value="MoCF_biosynth_CS"/>
</dbReference>
<dbReference type="SUPFAM" id="SSF53850">
    <property type="entry name" value="Periplasmic binding protein-like II"/>
    <property type="match status" value="1"/>
</dbReference>
<evidence type="ECO:0000259" key="7">
    <source>
        <dbReference type="SMART" id="SM00852"/>
    </source>
</evidence>
<dbReference type="Gene3D" id="2.40.340.10">
    <property type="entry name" value="MoeA, C-terminal, domain IV"/>
    <property type="match status" value="1"/>
</dbReference>
<comment type="function">
    <text evidence="1 6">Catalyzes the insertion of molybdate into adenylated molybdopterin with the concomitant release of AMP.</text>
</comment>
<dbReference type="PROSITE" id="PS01079">
    <property type="entry name" value="MOCF_BIOSYNTHESIS_2"/>
    <property type="match status" value="1"/>
</dbReference>
<evidence type="ECO:0000256" key="3">
    <source>
        <dbReference type="ARBA" id="ARBA00010763"/>
    </source>
</evidence>
<dbReference type="NCBIfam" id="NF011068">
    <property type="entry name" value="PRK14498.1"/>
    <property type="match status" value="1"/>
</dbReference>
<keyword evidence="9" id="KW-1185">Reference proteome</keyword>
<dbReference type="GO" id="GO:0046872">
    <property type="term" value="F:metal ion binding"/>
    <property type="evidence" value="ECO:0007669"/>
    <property type="project" value="UniProtKB-UniRule"/>
</dbReference>
<dbReference type="GO" id="GO:0006777">
    <property type="term" value="P:Mo-molybdopterin cofactor biosynthetic process"/>
    <property type="evidence" value="ECO:0007669"/>
    <property type="project" value="UniProtKB-UniRule"/>
</dbReference>
<dbReference type="EMBL" id="CP003257">
    <property type="protein sequence ID" value="AEX85553.1"/>
    <property type="molecule type" value="Genomic_DNA"/>
</dbReference>
<dbReference type="SUPFAM" id="SSF53218">
    <property type="entry name" value="Molybdenum cofactor biosynthesis proteins"/>
    <property type="match status" value="1"/>
</dbReference>
<dbReference type="InterPro" id="IPR036688">
    <property type="entry name" value="MoeA_C_domain_IV_sf"/>
</dbReference>
<dbReference type="eggNOG" id="COG0303">
    <property type="taxonomic scope" value="Bacteria"/>
</dbReference>
<dbReference type="SUPFAM" id="SSF63867">
    <property type="entry name" value="MoeA C-terminal domain-like"/>
    <property type="match status" value="1"/>
</dbReference>
<dbReference type="InterPro" id="IPR038987">
    <property type="entry name" value="MoeA-like"/>
</dbReference>
<evidence type="ECO:0000256" key="1">
    <source>
        <dbReference type="ARBA" id="ARBA00002901"/>
    </source>
</evidence>
<dbReference type="Gene3D" id="3.40.190.10">
    <property type="entry name" value="Periplasmic binding protein-like II"/>
    <property type="match status" value="1"/>
</dbReference>
<feature type="domain" description="MoaB/Mog" evidence="7">
    <location>
        <begin position="177"/>
        <end position="314"/>
    </location>
</feature>
<dbReference type="RefSeq" id="WP_014296625.1">
    <property type="nucleotide sequence ID" value="NC_016751.1"/>
</dbReference>
<evidence type="ECO:0000256" key="4">
    <source>
        <dbReference type="ARBA" id="ARBA00023150"/>
    </source>
</evidence>
<protein>
    <recommendedName>
        <fullName evidence="6">Molybdopterin molybdenumtransferase</fullName>
        <ecNumber evidence="6">2.10.1.1</ecNumber>
    </recommendedName>
</protein>
<dbReference type="GO" id="GO:0061599">
    <property type="term" value="F:molybdopterin molybdotransferase activity"/>
    <property type="evidence" value="ECO:0007669"/>
    <property type="project" value="UniProtKB-UniRule"/>
</dbReference>
<keyword evidence="4 6" id="KW-0501">Molybdenum cofactor biosynthesis</keyword>
<keyword evidence="6" id="KW-0500">Molybdenum</keyword>
<reference evidence="9" key="2">
    <citation type="submission" date="2012-01" db="EMBL/GenBank/DDBJ databases">
        <title>Complete sequence of chromosome of Marinitoga piezophila KA3.</title>
        <authorList>
            <person name="Lucas S."/>
            <person name="Han J."/>
            <person name="Lapidus A."/>
            <person name="Cheng J.-F."/>
            <person name="Goodwin L."/>
            <person name="Pitluck S."/>
            <person name="Peters L."/>
            <person name="Mikhailova N."/>
            <person name="Teshima H."/>
            <person name="Detter J.C."/>
            <person name="Han C."/>
            <person name="Tapia R."/>
            <person name="Land M."/>
            <person name="Hauser L."/>
            <person name="Kyrpides N."/>
            <person name="Ivanova N."/>
            <person name="Pagani I."/>
            <person name="Jebbar M."/>
            <person name="Vannier P."/>
            <person name="Oger P."/>
            <person name="Cario A."/>
            <person name="Bartlett D."/>
            <person name="Noll K.M."/>
            <person name="Woyke T."/>
        </authorList>
    </citation>
    <scope>NUCLEOTIDE SEQUENCE [LARGE SCALE GENOMIC DNA]</scope>
    <source>
        <strain evidence="9">DSM 14283 / JCM 11233 / KA3</strain>
    </source>
</reference>
<dbReference type="InterPro" id="IPR024370">
    <property type="entry name" value="PBP_domain"/>
</dbReference>
<dbReference type="InterPro" id="IPR036135">
    <property type="entry name" value="MoeA_linker/N_sf"/>
</dbReference>